<protein>
    <submittedName>
        <fullName evidence="4">Galactose mutarotase</fullName>
    </submittedName>
</protein>
<dbReference type="InterPro" id="IPR037481">
    <property type="entry name" value="LacX"/>
</dbReference>
<dbReference type="RefSeq" id="WP_025074816.1">
    <property type="nucleotide sequence ID" value="NZ_FQVD01000015.1"/>
</dbReference>
<dbReference type="EMBL" id="FQVD01000015">
    <property type="protein sequence ID" value="SHF28142.1"/>
    <property type="molecule type" value="Genomic_DNA"/>
</dbReference>
<organism evidence="4 5">
    <name type="scientific">Bacteroides faecichinchillae</name>
    <dbReference type="NCBI Taxonomy" id="871325"/>
    <lineage>
        <taxon>Bacteria</taxon>
        <taxon>Pseudomonadati</taxon>
        <taxon>Bacteroidota</taxon>
        <taxon>Bacteroidia</taxon>
        <taxon>Bacteroidales</taxon>
        <taxon>Bacteroidaceae</taxon>
        <taxon>Bacteroides</taxon>
    </lineage>
</organism>
<dbReference type="PANTHER" id="PTHR11122:SF13">
    <property type="entry name" value="GLUCOSE-6-PHOSPHATE 1-EPIMERASE"/>
    <property type="match status" value="1"/>
</dbReference>
<evidence type="ECO:0000313" key="4">
    <source>
        <dbReference type="EMBL" id="SHF28142.1"/>
    </source>
</evidence>
<evidence type="ECO:0000313" key="5">
    <source>
        <dbReference type="Proteomes" id="UP000184436"/>
    </source>
</evidence>
<dbReference type="SUPFAM" id="SSF74650">
    <property type="entry name" value="Galactose mutarotase-like"/>
    <property type="match status" value="1"/>
</dbReference>
<comment type="subunit">
    <text evidence="2">Monomer.</text>
</comment>
<dbReference type="AlphaFoldDB" id="A0A1M5ADZ2"/>
<gene>
    <name evidence="4" type="ORF">SAMN05444349_11517</name>
</gene>
<dbReference type="GO" id="GO:0016853">
    <property type="term" value="F:isomerase activity"/>
    <property type="evidence" value="ECO:0007669"/>
    <property type="project" value="InterPro"/>
</dbReference>
<dbReference type="OrthoDB" id="9795355at2"/>
<sequence>MNTLRNSQISIQVSPHGAELCSIFANGKEYLWQADPAFWKRHSPVLFPIVGSVWENEYRVGKAVYSLTQHGFARDMEFTLISEETDELRYRLINNQETLSKYPYPFCLEIGYRIHNKQIEVIWEVKNTGEKEMFFQIGAHPAFYWPDFEEAVQERGYFGFNKKDHLNYILISEKGCADPFTEYPLVLTDGLLPLDTHTFDNDALIIENSQVKTVTLYSKEKKPYLSLHFTAPVVGLWSPPGMNAPFVCIEPWYGRCDRAHYTGEYKDKDWMQRLQAGETFKGGYTIEINE</sequence>
<reference evidence="4 5" key="1">
    <citation type="submission" date="2016-11" db="EMBL/GenBank/DDBJ databases">
        <authorList>
            <person name="Jaros S."/>
            <person name="Januszkiewicz K."/>
            <person name="Wedrychowicz H."/>
        </authorList>
    </citation>
    <scope>NUCLEOTIDE SEQUENCE [LARGE SCALE GENOMIC DNA]</scope>
    <source>
        <strain evidence="4 5">DSM 26883</strain>
    </source>
</reference>
<dbReference type="InterPro" id="IPR008183">
    <property type="entry name" value="Aldose_1/G6P_1-epimerase"/>
</dbReference>
<dbReference type="Pfam" id="PF01263">
    <property type="entry name" value="Aldose_epim"/>
    <property type="match status" value="1"/>
</dbReference>
<dbReference type="CDD" id="cd09024">
    <property type="entry name" value="Aldose_epim_lacX"/>
    <property type="match status" value="1"/>
</dbReference>
<dbReference type="GO" id="GO:0005975">
    <property type="term" value="P:carbohydrate metabolic process"/>
    <property type="evidence" value="ECO:0007669"/>
    <property type="project" value="InterPro"/>
</dbReference>
<evidence type="ECO:0000256" key="3">
    <source>
        <dbReference type="ARBA" id="ARBA00022837"/>
    </source>
</evidence>
<dbReference type="InterPro" id="IPR011013">
    <property type="entry name" value="Gal_mutarotase_sf_dom"/>
</dbReference>
<dbReference type="STRING" id="871325.SAMN05444349_11517"/>
<comment type="cofactor">
    <cofactor evidence="1">
        <name>Ca(2+)</name>
        <dbReference type="ChEBI" id="CHEBI:29108"/>
    </cofactor>
</comment>
<evidence type="ECO:0000256" key="1">
    <source>
        <dbReference type="ARBA" id="ARBA00001913"/>
    </source>
</evidence>
<accession>A0A1M5ADZ2</accession>
<dbReference type="PANTHER" id="PTHR11122">
    <property type="entry name" value="APOSPORY-ASSOCIATED PROTEIN C-RELATED"/>
    <property type="match status" value="1"/>
</dbReference>
<dbReference type="Gene3D" id="2.70.98.10">
    <property type="match status" value="1"/>
</dbReference>
<keyword evidence="5" id="KW-1185">Reference proteome</keyword>
<dbReference type="InterPro" id="IPR014718">
    <property type="entry name" value="GH-type_carb-bd"/>
</dbReference>
<proteinExistence type="predicted"/>
<dbReference type="GO" id="GO:0030246">
    <property type="term" value="F:carbohydrate binding"/>
    <property type="evidence" value="ECO:0007669"/>
    <property type="project" value="InterPro"/>
</dbReference>
<dbReference type="Proteomes" id="UP000184436">
    <property type="component" value="Unassembled WGS sequence"/>
</dbReference>
<name>A0A1M5ADZ2_9BACE</name>
<evidence type="ECO:0000256" key="2">
    <source>
        <dbReference type="ARBA" id="ARBA00011245"/>
    </source>
</evidence>
<keyword evidence="3" id="KW-0106">Calcium</keyword>